<keyword evidence="8" id="KW-0968">Cytoplasmic vesicle</keyword>
<evidence type="ECO:0000256" key="3">
    <source>
        <dbReference type="ARBA" id="ARBA00004600"/>
    </source>
</evidence>
<dbReference type="SMART" id="SM00273">
    <property type="entry name" value="ENTH"/>
    <property type="match status" value="1"/>
</dbReference>
<dbReference type="SUPFAM" id="SSF89009">
    <property type="entry name" value="GAT-like domain"/>
    <property type="match status" value="1"/>
</dbReference>
<dbReference type="InterPro" id="IPR013809">
    <property type="entry name" value="ENTH"/>
</dbReference>
<keyword evidence="7" id="KW-0168">Coated pit</keyword>
<dbReference type="InterPro" id="IPR011417">
    <property type="entry name" value="ANTH_dom"/>
</dbReference>
<feature type="domain" description="ENTH" evidence="9">
    <location>
        <begin position="1"/>
        <end position="137"/>
    </location>
</feature>
<evidence type="ECO:0000259" key="9">
    <source>
        <dbReference type="PROSITE" id="PS50942"/>
    </source>
</evidence>
<sequence length="400" mass="45562">MGGFCDLHLIIVKATCPDDLPLRDIYVHELLKIFSISPSSFRAFSLSFTRRFGNTHCWRVALKCLVLLHRLLRSLPDNSPFRLELLRARSNGLLSLYPCHFRDRSSSNSEDYTIFIRSYAHLLDEALGCLSIDSKEKGEEELPESLQDKMKEVGPMLEVLSQLQSLIDRVMDCRPTGAAARSFVARSAMKYIIRDSFTCYTAFRKEIVFVLDNLFQLPYRSCVAAFSIYKKEALQANQICEFYDWCRSMGLCGPYEYPFVDRIPQIQIQALETFVNGMWQLTDTSSSTASPLTSMESPLSLTEDDSGKQLVVSEIIASNNWVKFEENVISKRMVKDEEEEPLIQLEDSDDGSWEALLEASISQSYVTSKNFFFHPYGCGYRYGYENSMDSVLGDGEVVDA</sequence>
<dbReference type="InterPro" id="IPR014712">
    <property type="entry name" value="ANTH_dom_sf"/>
</dbReference>
<dbReference type="InterPro" id="IPR045192">
    <property type="entry name" value="AP180-like"/>
</dbReference>
<evidence type="ECO:0000256" key="6">
    <source>
        <dbReference type="ARBA" id="ARBA00023136"/>
    </source>
</evidence>
<dbReference type="GO" id="GO:0072583">
    <property type="term" value="P:clathrin-dependent endocytosis"/>
    <property type="evidence" value="ECO:0007669"/>
    <property type="project" value="InterPro"/>
</dbReference>
<evidence type="ECO:0000313" key="11">
    <source>
        <dbReference type="Proteomes" id="UP000325577"/>
    </source>
</evidence>
<comment type="subcellular location">
    <subcellularLocation>
        <location evidence="1">Cytoplasmic vesicle</location>
        <location evidence="1">Clathrin-coated vesicle</location>
    </subcellularLocation>
    <subcellularLocation>
        <location evidence="2">Golgi apparatus</location>
    </subcellularLocation>
    <subcellularLocation>
        <location evidence="3">Membrane</location>
        <location evidence="3">Clathrin-coated pit</location>
    </subcellularLocation>
</comment>
<reference evidence="10 11" key="1">
    <citation type="submission" date="2019-09" db="EMBL/GenBank/DDBJ databases">
        <title>A chromosome-level genome assembly of the Chinese tupelo Nyssa sinensis.</title>
        <authorList>
            <person name="Yang X."/>
            <person name="Kang M."/>
            <person name="Yang Y."/>
            <person name="Xiong H."/>
            <person name="Wang M."/>
            <person name="Zhang Z."/>
            <person name="Wang Z."/>
            <person name="Wu H."/>
            <person name="Ma T."/>
            <person name="Liu J."/>
            <person name="Xi Z."/>
        </authorList>
    </citation>
    <scope>NUCLEOTIDE SEQUENCE [LARGE SCALE GENOMIC DNA]</scope>
    <source>
        <strain evidence="10">J267</strain>
        <tissue evidence="10">Leaf</tissue>
    </source>
</reference>
<evidence type="ECO:0000256" key="8">
    <source>
        <dbReference type="ARBA" id="ARBA00023329"/>
    </source>
</evidence>
<dbReference type="GO" id="GO:0005546">
    <property type="term" value="F:phosphatidylinositol-4,5-bisphosphate binding"/>
    <property type="evidence" value="ECO:0007669"/>
    <property type="project" value="TreeGrafter"/>
</dbReference>
<organism evidence="10 11">
    <name type="scientific">Nyssa sinensis</name>
    <dbReference type="NCBI Taxonomy" id="561372"/>
    <lineage>
        <taxon>Eukaryota</taxon>
        <taxon>Viridiplantae</taxon>
        <taxon>Streptophyta</taxon>
        <taxon>Embryophyta</taxon>
        <taxon>Tracheophyta</taxon>
        <taxon>Spermatophyta</taxon>
        <taxon>Magnoliopsida</taxon>
        <taxon>eudicotyledons</taxon>
        <taxon>Gunneridae</taxon>
        <taxon>Pentapetalae</taxon>
        <taxon>asterids</taxon>
        <taxon>Cornales</taxon>
        <taxon>Nyssaceae</taxon>
        <taxon>Nyssa</taxon>
    </lineage>
</organism>
<proteinExistence type="predicted"/>
<accession>A0A5J5AQF8</accession>
<keyword evidence="5" id="KW-0333">Golgi apparatus</keyword>
<evidence type="ECO:0000256" key="5">
    <source>
        <dbReference type="ARBA" id="ARBA00023034"/>
    </source>
</evidence>
<dbReference type="EMBL" id="CM018042">
    <property type="protein sequence ID" value="KAA8532438.1"/>
    <property type="molecule type" value="Genomic_DNA"/>
</dbReference>
<gene>
    <name evidence="10" type="ORF">F0562_032471</name>
</gene>
<name>A0A5J5AQF8_9ASTE</name>
<dbReference type="Proteomes" id="UP000325577">
    <property type="component" value="Linkage Group LG19"/>
</dbReference>
<dbReference type="CDD" id="cd16987">
    <property type="entry name" value="ANTH_N_AP180_plant"/>
    <property type="match status" value="1"/>
</dbReference>
<dbReference type="PANTHER" id="PTHR22951">
    <property type="entry name" value="CLATHRIN ASSEMBLY PROTEIN"/>
    <property type="match status" value="1"/>
</dbReference>
<dbReference type="GO" id="GO:0048268">
    <property type="term" value="P:clathrin coat assembly"/>
    <property type="evidence" value="ECO:0007669"/>
    <property type="project" value="InterPro"/>
</dbReference>
<dbReference type="PROSITE" id="PS50942">
    <property type="entry name" value="ENTH"/>
    <property type="match status" value="1"/>
</dbReference>
<dbReference type="GO" id="GO:0005905">
    <property type="term" value="C:clathrin-coated pit"/>
    <property type="evidence" value="ECO:0007669"/>
    <property type="project" value="UniProtKB-SubCell"/>
</dbReference>
<dbReference type="Gene3D" id="1.20.58.150">
    <property type="entry name" value="ANTH domain"/>
    <property type="match status" value="1"/>
</dbReference>
<dbReference type="InterPro" id="IPR008942">
    <property type="entry name" value="ENTH_VHS"/>
</dbReference>
<evidence type="ECO:0000256" key="4">
    <source>
        <dbReference type="ARBA" id="ARBA00022583"/>
    </source>
</evidence>
<evidence type="ECO:0000256" key="7">
    <source>
        <dbReference type="ARBA" id="ARBA00023176"/>
    </source>
</evidence>
<evidence type="ECO:0000256" key="2">
    <source>
        <dbReference type="ARBA" id="ARBA00004555"/>
    </source>
</evidence>
<dbReference type="InterPro" id="IPR048050">
    <property type="entry name" value="ANTH_N_plant"/>
</dbReference>
<dbReference type="OrthoDB" id="1723360at2759"/>
<keyword evidence="6" id="KW-0472">Membrane</keyword>
<dbReference type="GO" id="GO:0000149">
    <property type="term" value="F:SNARE binding"/>
    <property type="evidence" value="ECO:0007669"/>
    <property type="project" value="TreeGrafter"/>
</dbReference>
<dbReference type="FunFam" id="1.20.58.150:FF:000005">
    <property type="entry name" value="putative clathrin assembly protein At2g25430"/>
    <property type="match status" value="1"/>
</dbReference>
<evidence type="ECO:0000313" key="10">
    <source>
        <dbReference type="EMBL" id="KAA8532438.1"/>
    </source>
</evidence>
<keyword evidence="11" id="KW-1185">Reference proteome</keyword>
<dbReference type="Gene3D" id="1.25.40.90">
    <property type="match status" value="1"/>
</dbReference>
<dbReference type="GO" id="GO:0005545">
    <property type="term" value="F:1-phosphatidylinositol binding"/>
    <property type="evidence" value="ECO:0007669"/>
    <property type="project" value="InterPro"/>
</dbReference>
<dbReference type="PANTHER" id="PTHR22951:SF22">
    <property type="entry name" value="ENTH DOMAIN-CONTAINING PROTEIN"/>
    <property type="match status" value="1"/>
</dbReference>
<dbReference type="SUPFAM" id="SSF48464">
    <property type="entry name" value="ENTH/VHS domain"/>
    <property type="match status" value="1"/>
</dbReference>
<protein>
    <recommendedName>
        <fullName evidence="9">ENTH domain-containing protein</fullName>
    </recommendedName>
</protein>
<dbReference type="GO" id="GO:0032050">
    <property type="term" value="F:clathrin heavy chain binding"/>
    <property type="evidence" value="ECO:0007669"/>
    <property type="project" value="TreeGrafter"/>
</dbReference>
<dbReference type="GO" id="GO:0006900">
    <property type="term" value="P:vesicle budding from membrane"/>
    <property type="evidence" value="ECO:0007669"/>
    <property type="project" value="TreeGrafter"/>
</dbReference>
<evidence type="ECO:0000256" key="1">
    <source>
        <dbReference type="ARBA" id="ARBA00004132"/>
    </source>
</evidence>
<dbReference type="GO" id="GO:0005794">
    <property type="term" value="C:Golgi apparatus"/>
    <property type="evidence" value="ECO:0007669"/>
    <property type="project" value="UniProtKB-SubCell"/>
</dbReference>
<dbReference type="GO" id="GO:0030136">
    <property type="term" value="C:clathrin-coated vesicle"/>
    <property type="evidence" value="ECO:0007669"/>
    <property type="project" value="UniProtKB-SubCell"/>
</dbReference>
<dbReference type="AlphaFoldDB" id="A0A5J5AQF8"/>
<keyword evidence="4" id="KW-0254">Endocytosis</keyword>
<dbReference type="Pfam" id="PF07651">
    <property type="entry name" value="ANTH"/>
    <property type="match status" value="1"/>
</dbReference>